<accession>A0ABQ5ZE08</accession>
<feature type="domain" description="BioF2-like acetyltransferase" evidence="1">
    <location>
        <begin position="202"/>
        <end position="356"/>
    </location>
</feature>
<evidence type="ECO:0000313" key="3">
    <source>
        <dbReference type="Proteomes" id="UP001156702"/>
    </source>
</evidence>
<dbReference type="Proteomes" id="UP001156702">
    <property type="component" value="Unassembled WGS sequence"/>
</dbReference>
<dbReference type="RefSeq" id="WP_244765875.1">
    <property type="nucleotide sequence ID" value="NZ_BSOP01000005.1"/>
</dbReference>
<protein>
    <recommendedName>
        <fullName evidence="1">BioF2-like acetyltransferase domain-containing protein</fullName>
    </recommendedName>
</protein>
<keyword evidence="3" id="KW-1185">Reference proteome</keyword>
<reference evidence="3" key="1">
    <citation type="journal article" date="2019" name="Int. J. Syst. Evol. Microbiol.">
        <title>The Global Catalogue of Microorganisms (GCM) 10K type strain sequencing project: providing services to taxonomists for standard genome sequencing and annotation.</title>
        <authorList>
            <consortium name="The Broad Institute Genomics Platform"/>
            <consortium name="The Broad Institute Genome Sequencing Center for Infectious Disease"/>
            <person name="Wu L."/>
            <person name="Ma J."/>
        </authorList>
    </citation>
    <scope>NUCLEOTIDE SEQUENCE [LARGE SCALE GENOMIC DNA]</scope>
    <source>
        <strain evidence="3">NBRC 102122</strain>
    </source>
</reference>
<gene>
    <name evidence="2" type="ORF">GCM10007923_09110</name>
</gene>
<dbReference type="InterPro" id="IPR038740">
    <property type="entry name" value="BioF2-like_GNAT_dom"/>
</dbReference>
<dbReference type="EMBL" id="BSOP01000005">
    <property type="protein sequence ID" value="GLR49706.1"/>
    <property type="molecule type" value="Genomic_DNA"/>
</dbReference>
<evidence type="ECO:0000313" key="2">
    <source>
        <dbReference type="EMBL" id="GLR49706.1"/>
    </source>
</evidence>
<dbReference type="SUPFAM" id="SSF55729">
    <property type="entry name" value="Acyl-CoA N-acyltransferases (Nat)"/>
    <property type="match status" value="1"/>
</dbReference>
<comment type="caution">
    <text evidence="2">The sequence shown here is derived from an EMBL/GenBank/DDBJ whole genome shotgun (WGS) entry which is preliminary data.</text>
</comment>
<dbReference type="InterPro" id="IPR016181">
    <property type="entry name" value="Acyl_CoA_acyltransferase"/>
</dbReference>
<dbReference type="Gene3D" id="3.40.630.30">
    <property type="match status" value="1"/>
</dbReference>
<name>A0ABQ5ZE08_9HYPH</name>
<dbReference type="Pfam" id="PF13480">
    <property type="entry name" value="Acetyltransf_6"/>
    <property type="match status" value="1"/>
</dbReference>
<evidence type="ECO:0000259" key="1">
    <source>
        <dbReference type="Pfam" id="PF13480"/>
    </source>
</evidence>
<sequence length="423" mass="47657">MGAMQLHFQIMPSERDRTRGGLAPAAGDDHTRSTLPLSIRLHERMEPLEACWRALETDNPLSLHQSYDWCRAWAESHACRLLIVEGLSGGRTHLLLPFEIVRRGPIRIARFLAAPFSNINTGLYSRDFRALAAPPRLRQALDTVRGQLARHCDIFLLENMPLDWRAEASPFSDLPAVLNQNSAFQIELFPDFERTLAQVNARRRRKKFRSSERRLMALGGYEYVIAEAGRESRALLETFFQQKAARFDAMGLPDVFRDEDTRDFFRRLVSVPEADGSYPLQLHAVRLKGGNDGRIAAIAGLSRKGDHVICQFGSIDDTIAADASPGEFLFYLAIRKLCGEGVRLFDFGIGDQPYKRSWCTIETRQHDLLWPTTVAGATVAALHRAKTGTKRLIKQNPQVYAFLQRLRSGKTARPRADGADDAD</sequence>
<organism evidence="2 3">
    <name type="scientific">Shinella yambaruensis</name>
    <dbReference type="NCBI Taxonomy" id="415996"/>
    <lineage>
        <taxon>Bacteria</taxon>
        <taxon>Pseudomonadati</taxon>
        <taxon>Pseudomonadota</taxon>
        <taxon>Alphaproteobacteria</taxon>
        <taxon>Hyphomicrobiales</taxon>
        <taxon>Rhizobiaceae</taxon>
        <taxon>Shinella</taxon>
    </lineage>
</organism>
<proteinExistence type="predicted"/>